<protein>
    <submittedName>
        <fullName evidence="4">Uncharacterized protein</fullName>
    </submittedName>
</protein>
<dbReference type="PANTHER" id="PTHR30602:SF12">
    <property type="entry name" value="AMINO-ACID ACETYLTRANSFERASE NAGS1, CHLOROPLASTIC-RELATED"/>
    <property type="match status" value="1"/>
</dbReference>
<gene>
    <name evidence="4" type="ORF">SAY86_025114</name>
</gene>
<comment type="caution">
    <text evidence="4">The sequence shown here is derived from an EMBL/GenBank/DDBJ whole genome shotgun (WGS) entry which is preliminary data.</text>
</comment>
<dbReference type="EMBL" id="JAXQNO010000004">
    <property type="protein sequence ID" value="KAK4799749.1"/>
    <property type="molecule type" value="Genomic_DNA"/>
</dbReference>
<accession>A0AAN7M6J6</accession>
<name>A0AAN7M6J6_TRANT</name>
<evidence type="ECO:0000313" key="4">
    <source>
        <dbReference type="EMBL" id="KAK4799749.1"/>
    </source>
</evidence>
<dbReference type="Proteomes" id="UP001346149">
    <property type="component" value="Unassembled WGS sequence"/>
</dbReference>
<dbReference type="GO" id="GO:0004042">
    <property type="term" value="F:L-glutamate N-acetyltransferase activity"/>
    <property type="evidence" value="ECO:0007669"/>
    <property type="project" value="InterPro"/>
</dbReference>
<dbReference type="GO" id="GO:0005737">
    <property type="term" value="C:cytoplasm"/>
    <property type="evidence" value="ECO:0007669"/>
    <property type="project" value="InterPro"/>
</dbReference>
<keyword evidence="2" id="KW-0012">Acyltransferase</keyword>
<dbReference type="SUPFAM" id="SSF53633">
    <property type="entry name" value="Carbamate kinase-like"/>
    <property type="match status" value="1"/>
</dbReference>
<dbReference type="GO" id="GO:0006526">
    <property type="term" value="P:L-arginine biosynthetic process"/>
    <property type="evidence" value="ECO:0007669"/>
    <property type="project" value="InterPro"/>
</dbReference>
<keyword evidence="1" id="KW-0808">Transferase</keyword>
<feature type="region of interest" description="Disordered" evidence="3">
    <location>
        <begin position="1"/>
        <end position="33"/>
    </location>
</feature>
<dbReference type="Gene3D" id="3.40.1160.10">
    <property type="entry name" value="Acetylglutamate kinase-like"/>
    <property type="match status" value="1"/>
</dbReference>
<organism evidence="4 5">
    <name type="scientific">Trapa natans</name>
    <name type="common">Water chestnut</name>
    <dbReference type="NCBI Taxonomy" id="22666"/>
    <lineage>
        <taxon>Eukaryota</taxon>
        <taxon>Viridiplantae</taxon>
        <taxon>Streptophyta</taxon>
        <taxon>Embryophyta</taxon>
        <taxon>Tracheophyta</taxon>
        <taxon>Spermatophyta</taxon>
        <taxon>Magnoliopsida</taxon>
        <taxon>eudicotyledons</taxon>
        <taxon>Gunneridae</taxon>
        <taxon>Pentapetalae</taxon>
        <taxon>rosids</taxon>
        <taxon>malvids</taxon>
        <taxon>Myrtales</taxon>
        <taxon>Lythraceae</taxon>
        <taxon>Trapa</taxon>
    </lineage>
</organism>
<dbReference type="InterPro" id="IPR010167">
    <property type="entry name" value="NH2A_AcTrfase"/>
</dbReference>
<proteinExistence type="predicted"/>
<evidence type="ECO:0000256" key="2">
    <source>
        <dbReference type="ARBA" id="ARBA00023315"/>
    </source>
</evidence>
<evidence type="ECO:0000256" key="1">
    <source>
        <dbReference type="ARBA" id="ARBA00022679"/>
    </source>
</evidence>
<evidence type="ECO:0000256" key="3">
    <source>
        <dbReference type="SAM" id="MobiDB-lite"/>
    </source>
</evidence>
<evidence type="ECO:0000313" key="5">
    <source>
        <dbReference type="Proteomes" id="UP001346149"/>
    </source>
</evidence>
<reference evidence="4 5" key="1">
    <citation type="journal article" date="2023" name="Hortic Res">
        <title>Pangenome of water caltrop reveals structural variations and asymmetric subgenome divergence after allopolyploidization.</title>
        <authorList>
            <person name="Zhang X."/>
            <person name="Chen Y."/>
            <person name="Wang L."/>
            <person name="Yuan Y."/>
            <person name="Fang M."/>
            <person name="Shi L."/>
            <person name="Lu R."/>
            <person name="Comes H.P."/>
            <person name="Ma Y."/>
            <person name="Chen Y."/>
            <person name="Huang G."/>
            <person name="Zhou Y."/>
            <person name="Zheng Z."/>
            <person name="Qiu Y."/>
        </authorList>
    </citation>
    <scope>NUCLEOTIDE SEQUENCE [LARGE SCALE GENOMIC DNA]</scope>
    <source>
        <strain evidence="4">F231</strain>
    </source>
</reference>
<sequence>MTKGSNRPVPNGPKPLTESAEMAASQSRPPWVDVSRSKIAGHARDSNLPGKFWRSWRPPETGCVRWVSARCRSLDSQGIVGVRGWYDVTEEDRRFMESIREAQPYMHAHRGSTFVVVISGEIAAGPFLNSVLKDIALLHGLGIRFVLVPGTHVLIDKLLAEKGHMPKYVGRYRITDDASLAAVMEAAGRTRLMIEAKLSPGPPIFSIRRHGDSSRWHDVGVSVASGNFLAAKRIGVVNGIDHGATGEVKKVDAARICERLDAGCIVTLSNMGYIPVLENTYEVATACALALGGEKLICIIDGPILDENGHLIWFLPLQEADMLIRASAKQSEAASNYVKAINGSALGFNGTGTFVNGVGFNNGNGLLDGEQGFAVGGLERKSRLNGYLAELAAAAFVCRV</sequence>
<dbReference type="AlphaFoldDB" id="A0AAN7M6J6"/>
<dbReference type="InterPro" id="IPR036393">
    <property type="entry name" value="AceGlu_kinase-like_sf"/>
</dbReference>
<dbReference type="PANTHER" id="PTHR30602">
    <property type="entry name" value="AMINO-ACID ACETYLTRANSFERASE"/>
    <property type="match status" value="1"/>
</dbReference>
<keyword evidence="5" id="KW-1185">Reference proteome</keyword>